<keyword evidence="1" id="KW-1133">Transmembrane helix</keyword>
<sequence length="421" mass="46644">MQNNACKVNRFRLATDPASLREQPLYQEMRSEINRRNNPLSGGTDWDKVCRLALELANTSGADLLTSAYYISAASKTQGVSGLASGLELMLSIVSYSSEIEAISAEKVAEIINWAVTKVTPELKKMAATPANVRDWYRCEYACQQLFELLKQKQPQQVPNLDVLGYVIFEKLDHIETQQRKSITKVPHSGADKATSAKKNRSWLVAVAGLSTLVCGCAGIYAGVFYQDEIRQQLPNWFPPIEVVEVQAPPTVAQLIDDLFILPQQDTSLSIYPEQVNYLIELDKNFRRFSAARTQMANLSQLTRQVPVNIRQVQGASKDVANYASSLSPILARTYFIDDLLKDEAYDRASGELTQLDIQLKALLIKRTLLALQWGKLTAAESEAELAMGAEPSGKRTALSSKEANVSLEVIASEAKAEKTH</sequence>
<keyword evidence="1" id="KW-0472">Membrane</keyword>
<accession>A0A1S6HL44</accession>
<feature type="transmembrane region" description="Helical" evidence="1">
    <location>
        <begin position="203"/>
        <end position="226"/>
    </location>
</feature>
<gene>
    <name evidence="3" type="ORF">Sps_01040</name>
</gene>
<name>A0A1S6HL44_9GAMM</name>
<evidence type="ECO:0000313" key="4">
    <source>
        <dbReference type="Proteomes" id="UP000189545"/>
    </source>
</evidence>
<dbReference type="KEGG" id="spsw:Sps_01040"/>
<dbReference type="EMBL" id="CP014782">
    <property type="protein sequence ID" value="AQS36229.1"/>
    <property type="molecule type" value="Genomic_DNA"/>
</dbReference>
<reference evidence="3 4" key="1">
    <citation type="submission" date="2016-03" db="EMBL/GenBank/DDBJ databases">
        <title>Complete genome sequence of Shewanella psychrophila WP2, a deep sea bacterium isolated from west Pacific sediment.</title>
        <authorList>
            <person name="Xu G."/>
            <person name="Jian H."/>
        </authorList>
    </citation>
    <scope>NUCLEOTIDE SEQUENCE [LARGE SCALE GENOMIC DNA]</scope>
    <source>
        <strain evidence="3 4">WP2</strain>
    </source>
</reference>
<evidence type="ECO:0000259" key="2">
    <source>
        <dbReference type="Pfam" id="PF06812"/>
    </source>
</evidence>
<dbReference type="InterPro" id="IPR010657">
    <property type="entry name" value="ImpA_N"/>
</dbReference>
<dbReference type="RefSeq" id="WP_077751547.1">
    <property type="nucleotide sequence ID" value="NZ_CP014782.1"/>
</dbReference>
<organism evidence="3 4">
    <name type="scientific">Shewanella psychrophila</name>
    <dbReference type="NCBI Taxonomy" id="225848"/>
    <lineage>
        <taxon>Bacteria</taxon>
        <taxon>Pseudomonadati</taxon>
        <taxon>Pseudomonadota</taxon>
        <taxon>Gammaproteobacteria</taxon>
        <taxon>Alteromonadales</taxon>
        <taxon>Shewanellaceae</taxon>
        <taxon>Shewanella</taxon>
    </lineage>
</organism>
<dbReference type="STRING" id="225848.Sps_01040"/>
<proteinExistence type="predicted"/>
<evidence type="ECO:0000256" key="1">
    <source>
        <dbReference type="SAM" id="Phobius"/>
    </source>
</evidence>
<keyword evidence="1" id="KW-0812">Transmembrane</keyword>
<dbReference type="PANTHER" id="PTHR37024:SF5">
    <property type="entry name" value="IMPA N-TERMINAL DOMAIN-CONTAINING PROTEIN"/>
    <property type="match status" value="1"/>
</dbReference>
<keyword evidence="4" id="KW-1185">Reference proteome</keyword>
<protein>
    <recommendedName>
        <fullName evidence="2">ImpA N-terminal domain-containing protein</fullName>
    </recommendedName>
</protein>
<dbReference type="AlphaFoldDB" id="A0A1S6HL44"/>
<dbReference type="OrthoDB" id="5905784at2"/>
<evidence type="ECO:0000313" key="3">
    <source>
        <dbReference type="EMBL" id="AQS36229.1"/>
    </source>
</evidence>
<dbReference type="Pfam" id="PF06812">
    <property type="entry name" value="ImpA_N"/>
    <property type="match status" value="1"/>
</dbReference>
<dbReference type="PANTHER" id="PTHR37024">
    <property type="entry name" value="TYPE VI SECRETION SYSTEM DUF2094 AND IMPA-RELATED DOMAIN PROTEIN"/>
    <property type="match status" value="1"/>
</dbReference>
<feature type="domain" description="ImpA N-terminal" evidence="2">
    <location>
        <begin position="19"/>
        <end position="94"/>
    </location>
</feature>
<dbReference type="Proteomes" id="UP000189545">
    <property type="component" value="Chromosome"/>
</dbReference>